<keyword evidence="2" id="KW-1185">Reference proteome</keyword>
<protein>
    <submittedName>
        <fullName evidence="1">Uncharacterized protein</fullName>
    </submittedName>
</protein>
<dbReference type="Proteomes" id="UP000828390">
    <property type="component" value="Unassembled WGS sequence"/>
</dbReference>
<name>A0A9D4JUB9_DREPO</name>
<dbReference type="AlphaFoldDB" id="A0A9D4JUB9"/>
<sequence>MRLVVATVKSGATRNTSTLPDVASMEVCAVDRAGADMAAAGVCAVDRAGADMAAAGESAAAGDTVAVSEAVGEARKGVMAV</sequence>
<dbReference type="EMBL" id="JAIWYP010000005">
    <property type="protein sequence ID" value="KAH3823234.1"/>
    <property type="molecule type" value="Genomic_DNA"/>
</dbReference>
<proteinExistence type="predicted"/>
<gene>
    <name evidence="1" type="ORF">DPMN_125033</name>
</gene>
<comment type="caution">
    <text evidence="1">The sequence shown here is derived from an EMBL/GenBank/DDBJ whole genome shotgun (WGS) entry which is preliminary data.</text>
</comment>
<evidence type="ECO:0000313" key="2">
    <source>
        <dbReference type="Proteomes" id="UP000828390"/>
    </source>
</evidence>
<organism evidence="1 2">
    <name type="scientific">Dreissena polymorpha</name>
    <name type="common">Zebra mussel</name>
    <name type="synonym">Mytilus polymorpha</name>
    <dbReference type="NCBI Taxonomy" id="45954"/>
    <lineage>
        <taxon>Eukaryota</taxon>
        <taxon>Metazoa</taxon>
        <taxon>Spiralia</taxon>
        <taxon>Lophotrochozoa</taxon>
        <taxon>Mollusca</taxon>
        <taxon>Bivalvia</taxon>
        <taxon>Autobranchia</taxon>
        <taxon>Heteroconchia</taxon>
        <taxon>Euheterodonta</taxon>
        <taxon>Imparidentia</taxon>
        <taxon>Neoheterodontei</taxon>
        <taxon>Myida</taxon>
        <taxon>Dreissenoidea</taxon>
        <taxon>Dreissenidae</taxon>
        <taxon>Dreissena</taxon>
    </lineage>
</organism>
<reference evidence="1" key="2">
    <citation type="submission" date="2020-11" db="EMBL/GenBank/DDBJ databases">
        <authorList>
            <person name="McCartney M.A."/>
            <person name="Auch B."/>
            <person name="Kono T."/>
            <person name="Mallez S."/>
            <person name="Becker A."/>
            <person name="Gohl D.M."/>
            <person name="Silverstein K.A.T."/>
            <person name="Koren S."/>
            <person name="Bechman K.B."/>
            <person name="Herman A."/>
            <person name="Abrahante J.E."/>
            <person name="Garbe J."/>
        </authorList>
    </citation>
    <scope>NUCLEOTIDE SEQUENCE</scope>
    <source>
        <strain evidence="1">Duluth1</strain>
        <tissue evidence="1">Whole animal</tissue>
    </source>
</reference>
<evidence type="ECO:0000313" key="1">
    <source>
        <dbReference type="EMBL" id="KAH3823234.1"/>
    </source>
</evidence>
<accession>A0A9D4JUB9</accession>
<reference evidence="1" key="1">
    <citation type="journal article" date="2019" name="bioRxiv">
        <title>The Genome of the Zebra Mussel, Dreissena polymorpha: A Resource for Invasive Species Research.</title>
        <authorList>
            <person name="McCartney M.A."/>
            <person name="Auch B."/>
            <person name="Kono T."/>
            <person name="Mallez S."/>
            <person name="Zhang Y."/>
            <person name="Obille A."/>
            <person name="Becker A."/>
            <person name="Abrahante J.E."/>
            <person name="Garbe J."/>
            <person name="Badalamenti J.P."/>
            <person name="Herman A."/>
            <person name="Mangelson H."/>
            <person name="Liachko I."/>
            <person name="Sullivan S."/>
            <person name="Sone E.D."/>
            <person name="Koren S."/>
            <person name="Silverstein K.A.T."/>
            <person name="Beckman K.B."/>
            <person name="Gohl D.M."/>
        </authorList>
    </citation>
    <scope>NUCLEOTIDE SEQUENCE</scope>
    <source>
        <strain evidence="1">Duluth1</strain>
        <tissue evidence="1">Whole animal</tissue>
    </source>
</reference>